<dbReference type="InterPro" id="IPR011900">
    <property type="entry name" value="GRX_bact"/>
</dbReference>
<gene>
    <name evidence="8" type="ordered locus">Hneap_2348</name>
</gene>
<dbReference type="GO" id="GO:0015038">
    <property type="term" value="F:glutathione disulfide oxidoreductase activity"/>
    <property type="evidence" value="ECO:0007669"/>
    <property type="project" value="UniProtKB-UniRule"/>
</dbReference>
<dbReference type="PROSITE" id="PS00195">
    <property type="entry name" value="GLUTAREDOXIN_1"/>
    <property type="match status" value="1"/>
</dbReference>
<evidence type="ECO:0000256" key="3">
    <source>
        <dbReference type="ARBA" id="ARBA00022982"/>
    </source>
</evidence>
<keyword evidence="5 6" id="KW-0676">Redox-active center</keyword>
<sequence>MSEQTGSSSDTSSDVPIVEVYLSAFCPYCHFAKRLLKEQGLEFSTISVDFHSDRRAEMEQRSGRETVPQIFIGQTHVGGYDDLSALVSSGKLPALLEKERTRPHIQPNVQPDVHE</sequence>
<evidence type="ECO:0000259" key="7">
    <source>
        <dbReference type="Pfam" id="PF00462"/>
    </source>
</evidence>
<dbReference type="RefSeq" id="WP_012825189.1">
    <property type="nucleotide sequence ID" value="NC_013422.1"/>
</dbReference>
<keyword evidence="2 6" id="KW-0813">Transport</keyword>
<proteinExistence type="inferred from homology"/>
<organism evidence="8 9">
    <name type="scientific">Halothiobacillus neapolitanus (strain ATCC 23641 / DSM 15147 / CIP 104769 / NCIMB 8539 / c2)</name>
    <name type="common">Thiobacillus neapolitanus</name>
    <dbReference type="NCBI Taxonomy" id="555778"/>
    <lineage>
        <taxon>Bacteria</taxon>
        <taxon>Pseudomonadati</taxon>
        <taxon>Pseudomonadota</taxon>
        <taxon>Gammaproteobacteria</taxon>
        <taxon>Chromatiales</taxon>
        <taxon>Halothiobacillaceae</taxon>
        <taxon>Halothiobacillus</taxon>
    </lineage>
</organism>
<dbReference type="InterPro" id="IPR014025">
    <property type="entry name" value="Glutaredoxin_subgr"/>
</dbReference>
<keyword evidence="3 6" id="KW-0249">Electron transport</keyword>
<feature type="domain" description="Glutaredoxin" evidence="7">
    <location>
        <begin position="18"/>
        <end position="77"/>
    </location>
</feature>
<dbReference type="GO" id="GO:0005737">
    <property type="term" value="C:cytoplasm"/>
    <property type="evidence" value="ECO:0007669"/>
    <property type="project" value="TreeGrafter"/>
</dbReference>
<dbReference type="HOGENOM" id="CLU_026126_7_3_6"/>
<evidence type="ECO:0000256" key="2">
    <source>
        <dbReference type="ARBA" id="ARBA00022448"/>
    </source>
</evidence>
<evidence type="ECO:0000256" key="1">
    <source>
        <dbReference type="ARBA" id="ARBA00007787"/>
    </source>
</evidence>
<comment type="similarity">
    <text evidence="1 6">Belongs to the glutaredoxin family.</text>
</comment>
<protein>
    <recommendedName>
        <fullName evidence="6">Glutaredoxin</fullName>
    </recommendedName>
</protein>
<evidence type="ECO:0000313" key="8">
    <source>
        <dbReference type="EMBL" id="ACX97158.1"/>
    </source>
</evidence>
<dbReference type="PROSITE" id="PS51354">
    <property type="entry name" value="GLUTAREDOXIN_2"/>
    <property type="match status" value="1"/>
</dbReference>
<dbReference type="KEGG" id="hna:Hneap_2348"/>
<evidence type="ECO:0000256" key="5">
    <source>
        <dbReference type="ARBA" id="ARBA00023284"/>
    </source>
</evidence>
<name>D0KX38_HALNC</name>
<dbReference type="AlphaFoldDB" id="D0KX38"/>
<dbReference type="PANTHER" id="PTHR45694:SF18">
    <property type="entry name" value="GLUTAREDOXIN-1-RELATED"/>
    <property type="match status" value="1"/>
</dbReference>
<dbReference type="Gene3D" id="3.40.30.10">
    <property type="entry name" value="Glutaredoxin"/>
    <property type="match status" value="1"/>
</dbReference>
<dbReference type="GO" id="GO:0034599">
    <property type="term" value="P:cellular response to oxidative stress"/>
    <property type="evidence" value="ECO:0007669"/>
    <property type="project" value="TreeGrafter"/>
</dbReference>
<reference evidence="8 9" key="1">
    <citation type="submission" date="2009-10" db="EMBL/GenBank/DDBJ databases">
        <title>Complete sequence of Halothiobacillus neapolitanus c2.</title>
        <authorList>
            <consortium name="US DOE Joint Genome Institute"/>
            <person name="Lucas S."/>
            <person name="Copeland A."/>
            <person name="Lapidus A."/>
            <person name="Glavina del Rio T."/>
            <person name="Tice H."/>
            <person name="Bruce D."/>
            <person name="Goodwin L."/>
            <person name="Pitluck S."/>
            <person name="Davenport K."/>
            <person name="Brettin T."/>
            <person name="Detter J.C."/>
            <person name="Han C."/>
            <person name="Tapia R."/>
            <person name="Larimer F."/>
            <person name="Land M."/>
            <person name="Hauser L."/>
            <person name="Kyrpides N."/>
            <person name="Mikhailova N."/>
            <person name="Kerfeld C."/>
            <person name="Cannon G."/>
            <person name="Heinhort S."/>
        </authorList>
    </citation>
    <scope>NUCLEOTIDE SEQUENCE [LARGE SCALE GENOMIC DNA]</scope>
    <source>
        <strain evidence="9">ATCC 23641 / c2</strain>
    </source>
</reference>
<dbReference type="InterPro" id="IPR002109">
    <property type="entry name" value="Glutaredoxin"/>
</dbReference>
<dbReference type="PRINTS" id="PR00160">
    <property type="entry name" value="GLUTAREDOXIN"/>
</dbReference>
<dbReference type="Pfam" id="PF00462">
    <property type="entry name" value="Glutaredoxin"/>
    <property type="match status" value="1"/>
</dbReference>
<dbReference type="InterPro" id="IPR011767">
    <property type="entry name" value="GLR_AS"/>
</dbReference>
<evidence type="ECO:0000256" key="4">
    <source>
        <dbReference type="ARBA" id="ARBA00023157"/>
    </source>
</evidence>
<keyword evidence="4" id="KW-1015">Disulfide bond</keyword>
<dbReference type="EMBL" id="CP001801">
    <property type="protein sequence ID" value="ACX97158.1"/>
    <property type="molecule type" value="Genomic_DNA"/>
</dbReference>
<dbReference type="GO" id="GO:0045454">
    <property type="term" value="P:cell redox homeostasis"/>
    <property type="evidence" value="ECO:0007669"/>
    <property type="project" value="InterPro"/>
</dbReference>
<dbReference type="eggNOG" id="COG0695">
    <property type="taxonomic scope" value="Bacteria"/>
</dbReference>
<keyword evidence="6" id="KW-0963">Cytoplasm</keyword>
<accession>D0KX38</accession>
<keyword evidence="9" id="KW-1185">Reference proteome</keyword>
<dbReference type="NCBIfam" id="TIGR02181">
    <property type="entry name" value="GRX_bact"/>
    <property type="match status" value="1"/>
</dbReference>
<dbReference type="OrthoDB" id="9814618at2"/>
<dbReference type="CDD" id="cd03418">
    <property type="entry name" value="GRX_GRXb_1_3_like"/>
    <property type="match status" value="1"/>
</dbReference>
<dbReference type="SUPFAM" id="SSF52833">
    <property type="entry name" value="Thioredoxin-like"/>
    <property type="match status" value="1"/>
</dbReference>
<dbReference type="STRING" id="555778.Hneap_2348"/>
<evidence type="ECO:0000256" key="6">
    <source>
        <dbReference type="RuleBase" id="RU364065"/>
    </source>
</evidence>
<dbReference type="InterPro" id="IPR036249">
    <property type="entry name" value="Thioredoxin-like_sf"/>
</dbReference>
<evidence type="ECO:0000313" key="9">
    <source>
        <dbReference type="Proteomes" id="UP000009102"/>
    </source>
</evidence>
<dbReference type="Proteomes" id="UP000009102">
    <property type="component" value="Chromosome"/>
</dbReference>
<dbReference type="PANTHER" id="PTHR45694">
    <property type="entry name" value="GLUTAREDOXIN 2"/>
    <property type="match status" value="1"/>
</dbReference>
<comment type="function">
    <text evidence="6">Has a glutathione-disulfide oxidoreductase activity in the presence of NADPH and glutathione reductase. Reduces low molecular weight disulfides and proteins.</text>
</comment>